<gene>
    <name evidence="1" type="ORF">EOK75_02040</name>
</gene>
<keyword evidence="2" id="KW-1185">Reference proteome</keyword>
<sequence>MLFEAIRNMPAAPQDKLQARYGPLYRWFTSGVGKDAAFAPLRDVFRQHVFATWPLAEGDSVLNYRLPERRLHSIRTASIAHDLHAKRLRRLLVDAGIIPETDRPDFDVTFDALKAQKVLEEASGAVNFASAQRRLGMTRTQMEKLIGAGLLKPGEGGDKARPRFTEATIRQWTDLINKYPEASAYHNGLSSVADTVSSLGVSTEDILRLILDGHLTEIERVKGKVGLAALLIRKDCAQSCLRGMPDKQTSKPISTVSSDLRIGRSFLLQLAQAGHFHPVEVTDGRTHQPGIRIPDEEVSLFHAQYVSRRYLSKSGANAVVVKRELDARGVVPVFSSADGKEFIYLRVDLPVA</sequence>
<evidence type="ECO:0000313" key="1">
    <source>
        <dbReference type="EMBL" id="QCO54685.1"/>
    </source>
</evidence>
<protein>
    <submittedName>
        <fullName evidence="1">Uncharacterized protein</fullName>
    </submittedName>
</protein>
<reference evidence="1 2" key="1">
    <citation type="submission" date="2019-05" db="EMBL/GenBank/DDBJ databases">
        <title>Pseudorhodobacter turbinis sp. nov., isolated from the gut of the Korean turban shell.</title>
        <authorList>
            <person name="Jeong Y.-S."/>
            <person name="Kang W.-R."/>
            <person name="Bae J.-W."/>
        </authorList>
    </citation>
    <scope>NUCLEOTIDE SEQUENCE [LARGE SCALE GENOMIC DNA]</scope>
    <source>
        <strain evidence="1 2">S12M18</strain>
    </source>
</reference>
<name>A0A4P8EE62_9RHOB</name>
<dbReference type="KEGG" id="pseb:EOK75_02040"/>
<proteinExistence type="predicted"/>
<evidence type="ECO:0000313" key="2">
    <source>
        <dbReference type="Proteomes" id="UP000298631"/>
    </source>
</evidence>
<dbReference type="RefSeq" id="WP_137192356.1">
    <property type="nucleotide sequence ID" value="NZ_CP039964.1"/>
</dbReference>
<dbReference type="EMBL" id="CP039964">
    <property type="protein sequence ID" value="QCO54685.1"/>
    <property type="molecule type" value="Genomic_DNA"/>
</dbReference>
<accession>A0A4P8EE62</accession>
<dbReference type="Proteomes" id="UP000298631">
    <property type="component" value="Chromosome"/>
</dbReference>
<dbReference type="AlphaFoldDB" id="A0A4P8EE62"/>
<organism evidence="1 2">
    <name type="scientific">Pseudorhodobacter turbinis</name>
    <dbReference type="NCBI Taxonomy" id="2500533"/>
    <lineage>
        <taxon>Bacteria</taxon>
        <taxon>Pseudomonadati</taxon>
        <taxon>Pseudomonadota</taxon>
        <taxon>Alphaproteobacteria</taxon>
        <taxon>Rhodobacterales</taxon>
        <taxon>Paracoccaceae</taxon>
        <taxon>Pseudorhodobacter</taxon>
    </lineage>
</organism>
<dbReference type="OrthoDB" id="7595282at2"/>